<proteinExistence type="predicted"/>
<gene>
    <name evidence="1" type="ORF">LITE_LOCUS8894</name>
</gene>
<dbReference type="AlphaFoldDB" id="A0AAV0IE02"/>
<reference evidence="1" key="1">
    <citation type="submission" date="2022-08" db="EMBL/GenBank/DDBJ databases">
        <authorList>
            <person name="Gutierrez-Valencia J."/>
        </authorList>
    </citation>
    <scope>NUCLEOTIDE SEQUENCE</scope>
</reference>
<name>A0AAV0IE02_9ROSI</name>
<comment type="caution">
    <text evidence="1">The sequence shown here is derived from an EMBL/GenBank/DDBJ whole genome shotgun (WGS) entry which is preliminary data.</text>
</comment>
<accession>A0AAV0IE02</accession>
<organism evidence="1 2">
    <name type="scientific">Linum tenue</name>
    <dbReference type="NCBI Taxonomy" id="586396"/>
    <lineage>
        <taxon>Eukaryota</taxon>
        <taxon>Viridiplantae</taxon>
        <taxon>Streptophyta</taxon>
        <taxon>Embryophyta</taxon>
        <taxon>Tracheophyta</taxon>
        <taxon>Spermatophyta</taxon>
        <taxon>Magnoliopsida</taxon>
        <taxon>eudicotyledons</taxon>
        <taxon>Gunneridae</taxon>
        <taxon>Pentapetalae</taxon>
        <taxon>rosids</taxon>
        <taxon>fabids</taxon>
        <taxon>Malpighiales</taxon>
        <taxon>Linaceae</taxon>
        <taxon>Linum</taxon>
    </lineage>
</organism>
<keyword evidence="2" id="KW-1185">Reference proteome</keyword>
<evidence type="ECO:0000313" key="2">
    <source>
        <dbReference type="Proteomes" id="UP001154282"/>
    </source>
</evidence>
<sequence length="102" mass="10964">MVGRGLYFGFELLGLNGLTEGAANLHYWSPNHTPISSGCAEEKCKCMGPICLIDGSGKKQCSHGHHGCATSAAVDSSQQASLRNNLLGWWVWRLDFQSGLLA</sequence>
<dbReference type="EMBL" id="CAMGYJ010000003">
    <property type="protein sequence ID" value="CAI0395850.1"/>
    <property type="molecule type" value="Genomic_DNA"/>
</dbReference>
<dbReference type="Proteomes" id="UP001154282">
    <property type="component" value="Unassembled WGS sequence"/>
</dbReference>
<evidence type="ECO:0000313" key="1">
    <source>
        <dbReference type="EMBL" id="CAI0395850.1"/>
    </source>
</evidence>
<protein>
    <submittedName>
        <fullName evidence="1">Uncharacterized protein</fullName>
    </submittedName>
</protein>